<dbReference type="InterPro" id="IPR014729">
    <property type="entry name" value="Rossmann-like_a/b/a_fold"/>
</dbReference>
<evidence type="ECO:0000313" key="3">
    <source>
        <dbReference type="EMBL" id="BCX82209.1"/>
    </source>
</evidence>
<sequence>MPKAVLSHLLERLLLLPGGPILLIAAGLILWRSRGVAWVALLGLGLLYLASLPATTRLLWAWMAVPPPADPKSARNRAEAIVILGATRYSRAPEYGGRDNLAGLGLERVRYGAWLQRRTGLPILVSGRGWRAPGERSEAAIMADILEHEFHVPVAWEEEQSRSTYENARYSSRLLRQLGIGRILLVTHAYHMPRAREAFEAMGLTVVPAPTVYFQTFSEYAVFDWLPEMRALRRNRLLVHEIVGRWWYRWRYF</sequence>
<protein>
    <recommendedName>
        <fullName evidence="2">DUF218 domain-containing protein</fullName>
    </recommendedName>
</protein>
<dbReference type="RefSeq" id="WP_317704615.1">
    <property type="nucleotide sequence ID" value="NZ_AP024714.1"/>
</dbReference>
<dbReference type="PANTHER" id="PTHR30336">
    <property type="entry name" value="INNER MEMBRANE PROTEIN, PROBABLE PERMEASE"/>
    <property type="match status" value="1"/>
</dbReference>
<reference evidence="4" key="1">
    <citation type="journal article" date="2024" name="Int. J. Syst. Evol. Microbiol.">
        <title>Methylomarinovum tepidoasis sp. nov., a moderately thermophilic methanotroph of the family Methylothermaceae isolated from a deep-sea hydrothermal field.</title>
        <authorList>
            <person name="Hirayama H."/>
            <person name="Takaki Y."/>
            <person name="Abe M."/>
            <person name="Miyazaki M."/>
            <person name="Uematsu K."/>
            <person name="Matsui Y."/>
            <person name="Takai K."/>
        </authorList>
    </citation>
    <scope>NUCLEOTIDE SEQUENCE [LARGE SCALE GENOMIC DNA]</scope>
    <source>
        <strain evidence="4">IT-9</strain>
    </source>
</reference>
<evidence type="ECO:0000259" key="2">
    <source>
        <dbReference type="Pfam" id="PF02698"/>
    </source>
</evidence>
<dbReference type="CDD" id="cd06259">
    <property type="entry name" value="YdcF-like"/>
    <property type="match status" value="1"/>
</dbReference>
<feature type="transmembrane region" description="Helical" evidence="1">
    <location>
        <begin position="12"/>
        <end position="31"/>
    </location>
</feature>
<dbReference type="PANTHER" id="PTHR30336:SF4">
    <property type="entry name" value="ENVELOPE BIOGENESIS FACTOR ELYC"/>
    <property type="match status" value="1"/>
</dbReference>
<feature type="transmembrane region" description="Helical" evidence="1">
    <location>
        <begin position="38"/>
        <end position="63"/>
    </location>
</feature>
<keyword evidence="1" id="KW-0472">Membrane</keyword>
<dbReference type="Pfam" id="PF02698">
    <property type="entry name" value="DUF218"/>
    <property type="match status" value="1"/>
</dbReference>
<dbReference type="Proteomes" id="UP001321825">
    <property type="component" value="Chromosome"/>
</dbReference>
<accession>A0AAU9C507</accession>
<gene>
    <name evidence="3" type="ORF">MIT9_P1794</name>
</gene>
<dbReference type="InterPro" id="IPR051599">
    <property type="entry name" value="Cell_Envelope_Assoc"/>
</dbReference>
<keyword evidence="1" id="KW-1133">Transmembrane helix</keyword>
<proteinExistence type="predicted"/>
<dbReference type="GO" id="GO:0000270">
    <property type="term" value="P:peptidoglycan metabolic process"/>
    <property type="evidence" value="ECO:0007669"/>
    <property type="project" value="TreeGrafter"/>
</dbReference>
<dbReference type="KEGG" id="mcau:MIT9_P1794"/>
<dbReference type="EMBL" id="AP024714">
    <property type="protein sequence ID" value="BCX82209.1"/>
    <property type="molecule type" value="Genomic_DNA"/>
</dbReference>
<name>A0AAU9C507_9GAMM</name>
<evidence type="ECO:0000256" key="1">
    <source>
        <dbReference type="SAM" id="Phobius"/>
    </source>
</evidence>
<dbReference type="Gene3D" id="3.40.50.620">
    <property type="entry name" value="HUPs"/>
    <property type="match status" value="1"/>
</dbReference>
<evidence type="ECO:0000313" key="4">
    <source>
        <dbReference type="Proteomes" id="UP001321825"/>
    </source>
</evidence>
<keyword evidence="4" id="KW-1185">Reference proteome</keyword>
<dbReference type="GO" id="GO:0005886">
    <property type="term" value="C:plasma membrane"/>
    <property type="evidence" value="ECO:0007669"/>
    <property type="project" value="TreeGrafter"/>
</dbReference>
<dbReference type="GO" id="GO:0043164">
    <property type="term" value="P:Gram-negative-bacterium-type cell wall biogenesis"/>
    <property type="evidence" value="ECO:0007669"/>
    <property type="project" value="TreeGrafter"/>
</dbReference>
<dbReference type="InterPro" id="IPR003848">
    <property type="entry name" value="DUF218"/>
</dbReference>
<organism evidence="3 4">
    <name type="scientific">Methylomarinovum caldicuralii</name>
    <dbReference type="NCBI Taxonomy" id="438856"/>
    <lineage>
        <taxon>Bacteria</taxon>
        <taxon>Pseudomonadati</taxon>
        <taxon>Pseudomonadota</taxon>
        <taxon>Gammaproteobacteria</taxon>
        <taxon>Methylococcales</taxon>
        <taxon>Methylothermaceae</taxon>
        <taxon>Methylomarinovum</taxon>
    </lineage>
</organism>
<keyword evidence="1" id="KW-0812">Transmembrane</keyword>
<feature type="domain" description="DUF218" evidence="2">
    <location>
        <begin position="79"/>
        <end position="244"/>
    </location>
</feature>
<dbReference type="AlphaFoldDB" id="A0AAU9C507"/>